<organism evidence="1">
    <name type="scientific">marine metagenome</name>
    <dbReference type="NCBI Taxonomy" id="408172"/>
    <lineage>
        <taxon>unclassified sequences</taxon>
        <taxon>metagenomes</taxon>
        <taxon>ecological metagenomes</taxon>
    </lineage>
</organism>
<gene>
    <name evidence="1" type="ORF">METZ01_LOCUS8249</name>
</gene>
<accession>A0A381NLD7</accession>
<sequence length="165" mass="18697">MFERKDKESFSKKCITFKNTGMNKAQASEQSIHRAQVSWEQSKGDLEMAKSFIKTNPGTSCLLSNQSAINAFSSILQAQGHFQLPAYSSTEMLNLCGSVALEVEETRQQCEVLDSALNRDLLGHTRPKNIQFTPAFAKTLYEASRQIHKIIKAYWLQNKDRFFAP</sequence>
<name>A0A381NLD7_9ZZZZ</name>
<reference evidence="1" key="1">
    <citation type="submission" date="2018-05" db="EMBL/GenBank/DDBJ databases">
        <authorList>
            <person name="Lanie J.A."/>
            <person name="Ng W.-L."/>
            <person name="Kazmierczak K.M."/>
            <person name="Andrzejewski T.M."/>
            <person name="Davidsen T.M."/>
            <person name="Wayne K.J."/>
            <person name="Tettelin H."/>
            <person name="Glass J.I."/>
            <person name="Rusch D."/>
            <person name="Podicherti R."/>
            <person name="Tsui H.-C.T."/>
            <person name="Winkler M.E."/>
        </authorList>
    </citation>
    <scope>NUCLEOTIDE SEQUENCE</scope>
</reference>
<protein>
    <recommendedName>
        <fullName evidence="2">HEPN domain-containing protein</fullName>
    </recommendedName>
</protein>
<evidence type="ECO:0000313" key="1">
    <source>
        <dbReference type="EMBL" id="SUZ55395.1"/>
    </source>
</evidence>
<proteinExistence type="predicted"/>
<dbReference type="AlphaFoldDB" id="A0A381NLD7"/>
<dbReference type="EMBL" id="UINC01000443">
    <property type="protein sequence ID" value="SUZ55395.1"/>
    <property type="molecule type" value="Genomic_DNA"/>
</dbReference>
<evidence type="ECO:0008006" key="2">
    <source>
        <dbReference type="Google" id="ProtNLM"/>
    </source>
</evidence>